<dbReference type="PANTHER" id="PTHR22791">
    <property type="entry name" value="RING-TYPE DOMAIN-CONTAINING PROTEIN"/>
    <property type="match status" value="1"/>
</dbReference>
<keyword evidence="3" id="KW-0862">Zinc</keyword>
<evidence type="ECO:0000256" key="4">
    <source>
        <dbReference type="PROSITE-ProRule" id="PRU00175"/>
    </source>
</evidence>
<accession>A0A4Y7QA50</accession>
<evidence type="ECO:0000313" key="8">
    <source>
        <dbReference type="Proteomes" id="UP000294933"/>
    </source>
</evidence>
<proteinExistence type="predicted"/>
<dbReference type="Pfam" id="PF13445">
    <property type="entry name" value="zf-RING_UBOX"/>
    <property type="match status" value="1"/>
</dbReference>
<evidence type="ECO:0000259" key="6">
    <source>
        <dbReference type="PROSITE" id="PS50089"/>
    </source>
</evidence>
<protein>
    <recommendedName>
        <fullName evidence="6">RING-type domain-containing protein</fullName>
    </recommendedName>
</protein>
<keyword evidence="5" id="KW-0175">Coiled coil</keyword>
<dbReference type="SUPFAM" id="SSF57850">
    <property type="entry name" value="RING/U-box"/>
    <property type="match status" value="1"/>
</dbReference>
<dbReference type="Gene3D" id="3.30.40.10">
    <property type="entry name" value="Zinc/RING finger domain, C3HC4 (zinc finger)"/>
    <property type="match status" value="1"/>
</dbReference>
<dbReference type="GO" id="GO:0008270">
    <property type="term" value="F:zinc ion binding"/>
    <property type="evidence" value="ECO:0007669"/>
    <property type="project" value="UniProtKB-KW"/>
</dbReference>
<dbReference type="OrthoDB" id="6270329at2759"/>
<feature type="domain" description="RING-type" evidence="6">
    <location>
        <begin position="20"/>
        <end position="62"/>
    </location>
</feature>
<dbReference type="STRING" id="50990.A0A4Y7QA50"/>
<evidence type="ECO:0000256" key="1">
    <source>
        <dbReference type="ARBA" id="ARBA00022723"/>
    </source>
</evidence>
<evidence type="ECO:0000256" key="2">
    <source>
        <dbReference type="ARBA" id="ARBA00022771"/>
    </source>
</evidence>
<dbReference type="PROSITE" id="PS50089">
    <property type="entry name" value="ZF_RING_2"/>
    <property type="match status" value="1"/>
</dbReference>
<evidence type="ECO:0000313" key="7">
    <source>
        <dbReference type="EMBL" id="TDL23972.1"/>
    </source>
</evidence>
<dbReference type="AlphaFoldDB" id="A0A4Y7QA50"/>
<dbReference type="InterPro" id="IPR051435">
    <property type="entry name" value="RING_finger_E3_ubiq-ligases"/>
</dbReference>
<dbReference type="Proteomes" id="UP000294933">
    <property type="component" value="Unassembled WGS sequence"/>
</dbReference>
<name>A0A4Y7QA50_9AGAM</name>
<dbReference type="InterPro" id="IPR001841">
    <property type="entry name" value="Znf_RING"/>
</dbReference>
<dbReference type="GO" id="GO:0061630">
    <property type="term" value="F:ubiquitin protein ligase activity"/>
    <property type="evidence" value="ECO:0007669"/>
    <property type="project" value="TreeGrafter"/>
</dbReference>
<dbReference type="GO" id="GO:0016567">
    <property type="term" value="P:protein ubiquitination"/>
    <property type="evidence" value="ECO:0007669"/>
    <property type="project" value="TreeGrafter"/>
</dbReference>
<keyword evidence="2 4" id="KW-0863">Zinc-finger</keyword>
<dbReference type="InterPro" id="IPR013083">
    <property type="entry name" value="Znf_RING/FYVE/PHD"/>
</dbReference>
<organism evidence="7 8">
    <name type="scientific">Rickenella mellea</name>
    <dbReference type="NCBI Taxonomy" id="50990"/>
    <lineage>
        <taxon>Eukaryota</taxon>
        <taxon>Fungi</taxon>
        <taxon>Dikarya</taxon>
        <taxon>Basidiomycota</taxon>
        <taxon>Agaricomycotina</taxon>
        <taxon>Agaricomycetes</taxon>
        <taxon>Hymenochaetales</taxon>
        <taxon>Rickenellaceae</taxon>
        <taxon>Rickenella</taxon>
    </lineage>
</organism>
<sequence>MCQASRPPSWPSGSTEMLSCPVCIEPFGSTVIPVSLPCGHIFCEDDIDQVASIGPFRCPTCRKPFNSGQGQQDIRRLFFSYDAKVGCSGVGDFESYAHPHAARVIYDQLRNLEISSSNNEAESALDNARFWAESLEEIGDESMKKALALLFQSLDHASSRMFDSSKLRIQLKKARSEQSPLRCQLEDALLAVNTANEENVRLSSQLQEAAQNLRWTQLNLRHAESTAISHAERLAVLERSVR</sequence>
<evidence type="ECO:0000256" key="3">
    <source>
        <dbReference type="ARBA" id="ARBA00022833"/>
    </source>
</evidence>
<feature type="coiled-coil region" evidence="5">
    <location>
        <begin position="185"/>
        <end position="212"/>
    </location>
</feature>
<dbReference type="PANTHER" id="PTHR22791:SF6">
    <property type="entry name" value="RING-TYPE DOMAIN-CONTAINING PROTEIN"/>
    <property type="match status" value="1"/>
</dbReference>
<dbReference type="VEuPathDB" id="FungiDB:BD410DRAFT_130591"/>
<dbReference type="EMBL" id="ML170168">
    <property type="protein sequence ID" value="TDL23972.1"/>
    <property type="molecule type" value="Genomic_DNA"/>
</dbReference>
<dbReference type="SMART" id="SM00184">
    <property type="entry name" value="RING"/>
    <property type="match status" value="1"/>
</dbReference>
<evidence type="ECO:0000256" key="5">
    <source>
        <dbReference type="SAM" id="Coils"/>
    </source>
</evidence>
<gene>
    <name evidence="7" type="ORF">BD410DRAFT_130591</name>
</gene>
<keyword evidence="8" id="KW-1185">Reference proteome</keyword>
<dbReference type="InterPro" id="IPR027370">
    <property type="entry name" value="Znf-RING_euk"/>
</dbReference>
<reference evidence="7 8" key="1">
    <citation type="submission" date="2018-06" db="EMBL/GenBank/DDBJ databases">
        <title>A transcriptomic atlas of mushroom development highlights an independent origin of complex multicellularity.</title>
        <authorList>
            <consortium name="DOE Joint Genome Institute"/>
            <person name="Krizsan K."/>
            <person name="Almasi E."/>
            <person name="Merenyi Z."/>
            <person name="Sahu N."/>
            <person name="Viragh M."/>
            <person name="Koszo T."/>
            <person name="Mondo S."/>
            <person name="Kiss B."/>
            <person name="Balint B."/>
            <person name="Kues U."/>
            <person name="Barry K."/>
            <person name="Hegedus J.C."/>
            <person name="Henrissat B."/>
            <person name="Johnson J."/>
            <person name="Lipzen A."/>
            <person name="Ohm R."/>
            <person name="Nagy I."/>
            <person name="Pangilinan J."/>
            <person name="Yan J."/>
            <person name="Xiong Y."/>
            <person name="Grigoriev I.V."/>
            <person name="Hibbett D.S."/>
            <person name="Nagy L.G."/>
        </authorList>
    </citation>
    <scope>NUCLEOTIDE SEQUENCE [LARGE SCALE GENOMIC DNA]</scope>
    <source>
        <strain evidence="7 8">SZMC22713</strain>
    </source>
</reference>
<keyword evidence="1" id="KW-0479">Metal-binding</keyword>